<proteinExistence type="predicted"/>
<protein>
    <submittedName>
        <fullName evidence="2">Uncharacterized protein</fullName>
    </submittedName>
</protein>
<feature type="region of interest" description="Disordered" evidence="1">
    <location>
        <begin position="1"/>
        <end position="31"/>
    </location>
</feature>
<gene>
    <name evidence="2" type="ORF">PCOR1329_LOCUS66046</name>
</gene>
<comment type="caution">
    <text evidence="2">The sequence shown here is derived from an EMBL/GenBank/DDBJ whole genome shotgun (WGS) entry which is preliminary data.</text>
</comment>
<reference evidence="2" key="1">
    <citation type="submission" date="2023-10" db="EMBL/GenBank/DDBJ databases">
        <authorList>
            <person name="Chen Y."/>
            <person name="Shah S."/>
            <person name="Dougan E. K."/>
            <person name="Thang M."/>
            <person name="Chan C."/>
        </authorList>
    </citation>
    <scope>NUCLEOTIDE SEQUENCE [LARGE SCALE GENOMIC DNA]</scope>
</reference>
<keyword evidence="3" id="KW-1185">Reference proteome</keyword>
<evidence type="ECO:0000256" key="1">
    <source>
        <dbReference type="SAM" id="MobiDB-lite"/>
    </source>
</evidence>
<dbReference type="EMBL" id="CAUYUJ010018490">
    <property type="protein sequence ID" value="CAK0883986.1"/>
    <property type="molecule type" value="Genomic_DNA"/>
</dbReference>
<sequence length="111" mass="11913">MSVQGHCKNALRVPPPPASSTSHLPGPPKENVWPLPKAYSAQGLSSYVQNWIRANVPMPVELDQNGAEAEVLAVNTLAAVDTHGMLLPSSTSILSIQALLAYFVDTPRPWT</sequence>
<name>A0ABN9WFU3_9DINO</name>
<evidence type="ECO:0000313" key="3">
    <source>
        <dbReference type="Proteomes" id="UP001189429"/>
    </source>
</evidence>
<evidence type="ECO:0000313" key="2">
    <source>
        <dbReference type="EMBL" id="CAK0883986.1"/>
    </source>
</evidence>
<dbReference type="Proteomes" id="UP001189429">
    <property type="component" value="Unassembled WGS sequence"/>
</dbReference>
<accession>A0ABN9WFU3</accession>
<organism evidence="2 3">
    <name type="scientific">Prorocentrum cordatum</name>
    <dbReference type="NCBI Taxonomy" id="2364126"/>
    <lineage>
        <taxon>Eukaryota</taxon>
        <taxon>Sar</taxon>
        <taxon>Alveolata</taxon>
        <taxon>Dinophyceae</taxon>
        <taxon>Prorocentrales</taxon>
        <taxon>Prorocentraceae</taxon>
        <taxon>Prorocentrum</taxon>
    </lineage>
</organism>